<keyword evidence="2" id="KW-1185">Reference proteome</keyword>
<gene>
    <name evidence="1" type="ORF">CLUMA_CG001772</name>
</gene>
<organism evidence="1 2">
    <name type="scientific">Clunio marinus</name>
    <dbReference type="NCBI Taxonomy" id="568069"/>
    <lineage>
        <taxon>Eukaryota</taxon>
        <taxon>Metazoa</taxon>
        <taxon>Ecdysozoa</taxon>
        <taxon>Arthropoda</taxon>
        <taxon>Hexapoda</taxon>
        <taxon>Insecta</taxon>
        <taxon>Pterygota</taxon>
        <taxon>Neoptera</taxon>
        <taxon>Endopterygota</taxon>
        <taxon>Diptera</taxon>
        <taxon>Nematocera</taxon>
        <taxon>Chironomoidea</taxon>
        <taxon>Chironomidae</taxon>
        <taxon>Clunio</taxon>
    </lineage>
</organism>
<accession>A0A1J1HKC0</accession>
<proteinExistence type="predicted"/>
<dbReference type="Proteomes" id="UP000183832">
    <property type="component" value="Unassembled WGS sequence"/>
</dbReference>
<reference evidence="1 2" key="1">
    <citation type="submission" date="2015-04" db="EMBL/GenBank/DDBJ databases">
        <authorList>
            <person name="Syromyatnikov M.Y."/>
            <person name="Popov V.N."/>
        </authorList>
    </citation>
    <scope>NUCLEOTIDE SEQUENCE [LARGE SCALE GENOMIC DNA]</scope>
</reference>
<protein>
    <submittedName>
        <fullName evidence="1">CLUMA_CG001772, isoform A</fullName>
    </submittedName>
</protein>
<evidence type="ECO:0000313" key="2">
    <source>
        <dbReference type="Proteomes" id="UP000183832"/>
    </source>
</evidence>
<dbReference type="AlphaFoldDB" id="A0A1J1HKC0"/>
<dbReference type="EMBL" id="CVRI01000006">
    <property type="protein sequence ID" value="CRK87986.1"/>
    <property type="molecule type" value="Genomic_DNA"/>
</dbReference>
<evidence type="ECO:0000313" key="1">
    <source>
        <dbReference type="EMBL" id="CRK87986.1"/>
    </source>
</evidence>
<sequence>MNKRFSLSKRFSLFSFLLFTFSGYIYNAFICAVKKTTRWLSVMMPLRLEAKVKAEAKALRIILGSKIGSFHMISEKFPSPGLSSFTQYK</sequence>
<name>A0A1J1HKC0_9DIPT</name>